<dbReference type="Pfam" id="PF24797">
    <property type="entry name" value="Beta-prop_WDR35_TULP_N"/>
    <property type="match status" value="1"/>
</dbReference>
<evidence type="ECO:0000259" key="12">
    <source>
        <dbReference type="Pfam" id="PF24797"/>
    </source>
</evidence>
<evidence type="ECO:0000313" key="17">
    <source>
        <dbReference type="Proteomes" id="UP000290189"/>
    </source>
</evidence>
<keyword evidence="4" id="KW-0677">Repeat</keyword>
<sequence length="1190" mass="131876">MYIYLSKKIAMPNGTALHCVAWNHSDGWIAAGGANGLLKILSLDGGGDAAKPKGTSAPTNLTANQSLEGHTGNVIMATWNNSYQKLTSSDQYGMIIVWIMHEGVWHEEMINNRNQSVVKDMTWNSDGQQICIVYQDGAVIVGSVDGNRLWGKEFGHELSRVTWSPEGRSLLFGTADGRVQVHNAAGQYMTDVPLSINDPPSAVVALRWYDGSRGHAAADLPVLVIAKANGRVQLMRNASDPSPIVFDSGLARLVCADWNPDGSILTCAGTMRAASSPASASDEPGSDVPVPAASDMHVIQLFTPLGVHLRTLPVPGKDLTAFSWDRTGLRLGIAVDSHLYFANVRPSYRYGFLQRHTLAYVFQRPDRPDQCVMFWDFHTGEKRVKYVKNLERLATRGKFCVLAARTQADEDAPSPFIYIVCSAIGSPIDSRYCEVSPEFVDLTDNYLVVASSSTVYCWVFNDKGSQPFSSAVPVSGEERYLHVDEPAHVSGSAYSNKRKNSRISRPSKDPIVAIAARNDCVVVARASGIGVRYALPHLSCVQKYWLAPNARNIYLNCNCTTLAVIDTNGGLTLEDMEKDGGAIVEGGEREQKQPCRKDTWALKWSSDSPDLFAVMEKTRMYIYRDKQPEEPLPCNGYLCEFSDLVIVTAQLDEIMDDAHNPLKAHIVNIDTKSLRDTHVLLDTVPIAEVYQFVSDNPHPRLWRLLAENALRTLDFTMAEKAFVKSGDYQGIQMVKRVKLMKDEGMQQAEIAAYFRRFEEAEELYLRLGHKEAAVDLRIRLGDWFRVVQLIQEHGAGSDQLLTHAANSIGDYYADRMKWDKAYKYYVQSGNTAATVEMAYNLEDFDSLFDLLKELPDGSPLCARIAEQFASFGLSDQAVIAFIKAGNVQGAVDCCITLNEWSKAVELAEKYHLPQIEKLLTQYAAHLIAKQEPFQAIELYRRAHKYHESAALMKSQAPPGQPAIAKKLHVCAAMDMDAARRAIGQMASSQDRIQTITSLLQADAATSVSSAGSSAEPSWLNAEAYHYLMLAQRHLYAQSYDAALKAALRLVHYEAVLPSRVLYSTIALAAFHAQFYQQCSTAFMKLELLEGIPQAERDAYKALAFAIFSRQAPVDPVTREFKCPNPQCQAAVHDWNVSCPVCEMKFTGCVASGRSIFSTSSSYTCSRCDHQMLESEMSRYDHCPLCHAALH</sequence>
<dbReference type="GO" id="GO:1905515">
    <property type="term" value="P:non-motile cilium assembly"/>
    <property type="evidence" value="ECO:0007669"/>
    <property type="project" value="TreeGrafter"/>
</dbReference>
<keyword evidence="6" id="KW-0969">Cilium</keyword>
<evidence type="ECO:0000256" key="7">
    <source>
        <dbReference type="ARBA" id="ARBA00023212"/>
    </source>
</evidence>
<reference evidence="15 17" key="2">
    <citation type="submission" date="2018-03" db="EMBL/GenBank/DDBJ databases">
        <authorList>
            <person name="Fogelqvist J."/>
        </authorList>
    </citation>
    <scope>NUCLEOTIDE SEQUENCE [LARGE SCALE GENOMIC DNA]</scope>
</reference>
<accession>A0A0G4IWP3</accession>
<keyword evidence="2" id="KW-0963">Cytoplasm</keyword>
<dbReference type="Pfam" id="PF25170">
    <property type="entry name" value="TPR_WDR35"/>
    <property type="match status" value="1"/>
</dbReference>
<evidence type="ECO:0000313" key="14">
    <source>
        <dbReference type="EMBL" id="CEO99720.1"/>
    </source>
</evidence>
<dbReference type="SUPFAM" id="SSF50978">
    <property type="entry name" value="WD40 repeat-like"/>
    <property type="match status" value="2"/>
</dbReference>
<evidence type="ECO:0000256" key="3">
    <source>
        <dbReference type="ARBA" id="ARBA00022574"/>
    </source>
</evidence>
<dbReference type="InterPro" id="IPR056157">
    <property type="entry name" value="TPR_IFT80_172_dom"/>
</dbReference>
<keyword evidence="16" id="KW-1185">Reference proteome</keyword>
<dbReference type="InterPro" id="IPR001680">
    <property type="entry name" value="WD40_rpt"/>
</dbReference>
<dbReference type="InterPro" id="IPR056158">
    <property type="entry name" value="Beta-prop_IFT121_2nd"/>
</dbReference>
<dbReference type="Gene3D" id="1.25.40.470">
    <property type="match status" value="1"/>
</dbReference>
<dbReference type="GO" id="GO:0097730">
    <property type="term" value="C:non-motile cilium"/>
    <property type="evidence" value="ECO:0007669"/>
    <property type="project" value="TreeGrafter"/>
</dbReference>
<dbReference type="GO" id="GO:0061512">
    <property type="term" value="P:protein localization to cilium"/>
    <property type="evidence" value="ECO:0007669"/>
    <property type="project" value="TreeGrafter"/>
</dbReference>
<dbReference type="Pfam" id="PF23390">
    <property type="entry name" value="Beta-prop_WDR35_2nd"/>
    <property type="match status" value="1"/>
</dbReference>
<evidence type="ECO:0008006" key="18">
    <source>
        <dbReference type="Google" id="ProtNLM"/>
    </source>
</evidence>
<evidence type="ECO:0000259" key="9">
    <source>
        <dbReference type="Pfam" id="PF23145"/>
    </source>
</evidence>
<proteinExistence type="predicted"/>
<feature type="domain" description="IFT121-like zinc finger" evidence="9">
    <location>
        <begin position="1147"/>
        <end position="1189"/>
    </location>
</feature>
<dbReference type="PANTHER" id="PTHR12764:SF5">
    <property type="entry name" value="LD29485P"/>
    <property type="match status" value="1"/>
</dbReference>
<dbReference type="InterPro" id="IPR056170">
    <property type="entry name" value="Znf_IFT121-like"/>
</dbReference>
<dbReference type="InterPro" id="IPR015943">
    <property type="entry name" value="WD40/YVTN_repeat-like_dom_sf"/>
</dbReference>
<dbReference type="Gene3D" id="2.130.10.10">
    <property type="entry name" value="YVTN repeat-like/Quinoprotein amine dehydrogenase"/>
    <property type="match status" value="2"/>
</dbReference>
<evidence type="ECO:0000256" key="2">
    <source>
        <dbReference type="ARBA" id="ARBA00022490"/>
    </source>
</evidence>
<feature type="domain" description="IFT121/TULP4 N-terminal" evidence="12">
    <location>
        <begin position="1"/>
        <end position="345"/>
    </location>
</feature>
<evidence type="ECO:0000313" key="15">
    <source>
        <dbReference type="EMBL" id="SPQ97120.1"/>
    </source>
</evidence>
<dbReference type="AlphaFoldDB" id="A0A0G4IWP3"/>
<dbReference type="GO" id="GO:0030991">
    <property type="term" value="C:intraciliary transport particle A"/>
    <property type="evidence" value="ECO:0007669"/>
    <property type="project" value="TreeGrafter"/>
</dbReference>
<evidence type="ECO:0000259" key="13">
    <source>
        <dbReference type="Pfam" id="PF25768"/>
    </source>
</evidence>
<keyword evidence="7" id="KW-0206">Cytoskeleton</keyword>
<dbReference type="Proteomes" id="UP000039324">
    <property type="component" value="Unassembled WGS sequence"/>
</dbReference>
<dbReference type="InterPro" id="IPR056159">
    <property type="entry name" value="Beta-prop_IFT121_TULP_N"/>
</dbReference>
<evidence type="ECO:0000256" key="4">
    <source>
        <dbReference type="ARBA" id="ARBA00022737"/>
    </source>
</evidence>
<evidence type="ECO:0000256" key="6">
    <source>
        <dbReference type="ARBA" id="ARBA00023069"/>
    </source>
</evidence>
<name>A0A0G4IWP3_PLABS</name>
<organism evidence="14 16">
    <name type="scientific">Plasmodiophora brassicae</name>
    <name type="common">Clubroot disease agent</name>
    <dbReference type="NCBI Taxonomy" id="37360"/>
    <lineage>
        <taxon>Eukaryota</taxon>
        <taxon>Sar</taxon>
        <taxon>Rhizaria</taxon>
        <taxon>Endomyxa</taxon>
        <taxon>Phytomyxea</taxon>
        <taxon>Plasmodiophorida</taxon>
        <taxon>Plasmodiophoridae</taxon>
        <taxon>Plasmodiophora</taxon>
    </lineage>
</organism>
<keyword evidence="5" id="KW-0970">Cilium biogenesis/degradation</keyword>
<evidence type="ECO:0000259" key="11">
    <source>
        <dbReference type="Pfam" id="PF23390"/>
    </source>
</evidence>
<dbReference type="Pfam" id="PF23387">
    <property type="entry name" value="TPR_IFT80_172"/>
    <property type="match status" value="1"/>
</dbReference>
<dbReference type="InterPro" id="IPR036322">
    <property type="entry name" value="WD40_repeat_dom_sf"/>
</dbReference>
<dbReference type="OMA" id="VWAMCWA"/>
<dbReference type="GO" id="GO:0035721">
    <property type="term" value="P:intraciliary retrograde transport"/>
    <property type="evidence" value="ECO:0007669"/>
    <property type="project" value="TreeGrafter"/>
</dbReference>
<dbReference type="EMBL" id="CDSF01000093">
    <property type="protein sequence ID" value="CEO99720.1"/>
    <property type="molecule type" value="Genomic_DNA"/>
</dbReference>
<evidence type="ECO:0000256" key="1">
    <source>
        <dbReference type="ARBA" id="ARBA00004120"/>
    </source>
</evidence>
<geneLocation type="mitochondrion" evidence="15"/>
<keyword evidence="3" id="KW-0853">WD repeat</keyword>
<dbReference type="Proteomes" id="UP000290189">
    <property type="component" value="Unassembled WGS sequence"/>
</dbReference>
<dbReference type="PANTHER" id="PTHR12764">
    <property type="entry name" value="WD REPEAT DOMAIN-RELATED"/>
    <property type="match status" value="1"/>
</dbReference>
<comment type="subcellular location">
    <subcellularLocation>
        <location evidence="1">Cytoplasm</location>
        <location evidence="1">Cytoskeleton</location>
        <location evidence="1">Cilium basal body</location>
    </subcellularLocation>
</comment>
<evidence type="ECO:0000256" key="5">
    <source>
        <dbReference type="ARBA" id="ARBA00022794"/>
    </source>
</evidence>
<feature type="domain" description="IFT121 second beta-propeller" evidence="11">
    <location>
        <begin position="355"/>
        <end position="669"/>
    </location>
</feature>
<dbReference type="Pfam" id="PF23145">
    <property type="entry name" value="Zf_2nd_IFT121"/>
    <property type="match status" value="1"/>
</dbReference>
<dbReference type="SMART" id="SM00320">
    <property type="entry name" value="WD40"/>
    <property type="match status" value="4"/>
</dbReference>
<feature type="domain" description="IFT121-like TPR repeats" evidence="13">
    <location>
        <begin position="1017"/>
        <end position="1114"/>
    </location>
</feature>
<dbReference type="InterPro" id="IPR057979">
    <property type="entry name" value="TPR_IFT121"/>
</dbReference>
<dbReference type="EMBL" id="OVEO01000007">
    <property type="protein sequence ID" value="SPQ97120.1"/>
    <property type="molecule type" value="Genomic_DNA"/>
</dbReference>
<feature type="domain" description="IFT80/172/WDR35 TPR" evidence="10">
    <location>
        <begin position="701"/>
        <end position="803"/>
    </location>
</feature>
<keyword evidence="8" id="KW-0966">Cell projection</keyword>
<dbReference type="InterPro" id="IPR017233">
    <property type="entry name" value="WDR35"/>
</dbReference>
<dbReference type="Pfam" id="PF25768">
    <property type="entry name" value="TPR_IFT121"/>
    <property type="match status" value="1"/>
</dbReference>
<evidence type="ECO:0000313" key="16">
    <source>
        <dbReference type="Proteomes" id="UP000039324"/>
    </source>
</evidence>
<dbReference type="InterPro" id="IPR039857">
    <property type="entry name" value="Ift122/121"/>
</dbReference>
<reference evidence="14 16" key="1">
    <citation type="submission" date="2015-02" db="EMBL/GenBank/DDBJ databases">
        <authorList>
            <person name="Chooi Y.-H."/>
        </authorList>
    </citation>
    <scope>NUCLEOTIDE SEQUENCE [LARGE SCALE GENOMIC DNA]</scope>
    <source>
        <strain evidence="14">E3</strain>
    </source>
</reference>
<evidence type="ECO:0000256" key="8">
    <source>
        <dbReference type="ARBA" id="ARBA00023273"/>
    </source>
</evidence>
<dbReference type="STRING" id="37360.A0A0G4IWP3"/>
<dbReference type="InterPro" id="IPR057361">
    <property type="entry name" value="TPR_WDR35"/>
</dbReference>
<dbReference type="OrthoDB" id="10260567at2759"/>
<keyword evidence="15" id="KW-0496">Mitochondrion</keyword>
<gene>
    <name evidence="14" type="ORF">PBRA_007453</name>
    <name evidence="15" type="ORF">PLBR_LOCUS4335</name>
</gene>
<protein>
    <recommendedName>
        <fullName evidence="18">Anaphase-promoting complex subunit 4 WD40 domain-containing protein</fullName>
    </recommendedName>
</protein>
<evidence type="ECO:0000259" key="10">
    <source>
        <dbReference type="Pfam" id="PF23387"/>
    </source>
</evidence>
<dbReference type="PIRSF" id="PIRSF037536">
    <property type="entry name" value="WD_repeat_p35"/>
    <property type="match status" value="1"/>
</dbReference>